<evidence type="ECO:0000259" key="1">
    <source>
        <dbReference type="PROSITE" id="PS51186"/>
    </source>
</evidence>
<feature type="domain" description="N-acetyltransferase" evidence="1">
    <location>
        <begin position="8"/>
        <end position="142"/>
    </location>
</feature>
<dbReference type="PANTHER" id="PTHR43233">
    <property type="entry name" value="FAMILY N-ACETYLTRANSFERASE, PUTATIVE (AFU_ORTHOLOGUE AFUA_6G03350)-RELATED"/>
    <property type="match status" value="1"/>
</dbReference>
<dbReference type="STRING" id="1123010.SAMN02745724_00118"/>
<dbReference type="AlphaFoldDB" id="A0A1I1DY09"/>
<dbReference type="CDD" id="cd04301">
    <property type="entry name" value="NAT_SF"/>
    <property type="match status" value="1"/>
</dbReference>
<protein>
    <submittedName>
        <fullName evidence="2">Acetyltransferase (GNAT) domain-containing protein</fullName>
    </submittedName>
</protein>
<dbReference type="InterPro" id="IPR053144">
    <property type="entry name" value="Acetyltransferase_Butenolide"/>
</dbReference>
<dbReference type="EMBL" id="FOLO01000001">
    <property type="protein sequence ID" value="SFB79825.1"/>
    <property type="molecule type" value="Genomic_DNA"/>
</dbReference>
<dbReference type="RefSeq" id="WP_091978786.1">
    <property type="nucleotide sequence ID" value="NZ_FOLO01000001.1"/>
</dbReference>
<dbReference type="Proteomes" id="UP000198862">
    <property type="component" value="Unassembled WGS sequence"/>
</dbReference>
<dbReference type="InterPro" id="IPR016181">
    <property type="entry name" value="Acyl_CoA_acyltransferase"/>
</dbReference>
<accession>A0A1I1DY09</accession>
<proteinExistence type="predicted"/>
<sequence length="142" mass="16114">MINIKSKKYVINFTPPDVRAFLSLRQKIGWGEMNLEMAQQSLSNSLFHVQICHDFELIAMGRIVGDGYMYFYVQDIIVDPYYQGLGLGKVIMQYIETYLSKEAGKGATIGLLAAKDKEGFYKSFGYIERSGKPLGRGMCKFI</sequence>
<dbReference type="SUPFAM" id="SSF55729">
    <property type="entry name" value="Acyl-CoA N-acyltransferases (Nat)"/>
    <property type="match status" value="1"/>
</dbReference>
<evidence type="ECO:0000313" key="3">
    <source>
        <dbReference type="Proteomes" id="UP000198862"/>
    </source>
</evidence>
<dbReference type="Pfam" id="PF13673">
    <property type="entry name" value="Acetyltransf_10"/>
    <property type="match status" value="1"/>
</dbReference>
<dbReference type="OrthoDB" id="9775804at2"/>
<dbReference type="Gene3D" id="3.40.630.30">
    <property type="match status" value="1"/>
</dbReference>
<dbReference type="GO" id="GO:0016747">
    <property type="term" value="F:acyltransferase activity, transferring groups other than amino-acyl groups"/>
    <property type="evidence" value="ECO:0007669"/>
    <property type="project" value="InterPro"/>
</dbReference>
<organism evidence="2 3">
    <name type="scientific">Pseudoalteromonas denitrificans DSM 6059</name>
    <dbReference type="NCBI Taxonomy" id="1123010"/>
    <lineage>
        <taxon>Bacteria</taxon>
        <taxon>Pseudomonadati</taxon>
        <taxon>Pseudomonadota</taxon>
        <taxon>Gammaproteobacteria</taxon>
        <taxon>Alteromonadales</taxon>
        <taxon>Pseudoalteromonadaceae</taxon>
        <taxon>Pseudoalteromonas</taxon>
    </lineage>
</organism>
<keyword evidence="3" id="KW-1185">Reference proteome</keyword>
<dbReference type="PROSITE" id="PS51186">
    <property type="entry name" value="GNAT"/>
    <property type="match status" value="1"/>
</dbReference>
<evidence type="ECO:0000313" key="2">
    <source>
        <dbReference type="EMBL" id="SFB79825.1"/>
    </source>
</evidence>
<name>A0A1I1DY09_9GAMM</name>
<dbReference type="InterPro" id="IPR000182">
    <property type="entry name" value="GNAT_dom"/>
</dbReference>
<reference evidence="2 3" key="1">
    <citation type="submission" date="2016-10" db="EMBL/GenBank/DDBJ databases">
        <authorList>
            <person name="de Groot N.N."/>
        </authorList>
    </citation>
    <scope>NUCLEOTIDE SEQUENCE [LARGE SCALE GENOMIC DNA]</scope>
    <source>
        <strain evidence="2 3">DSM 6059</strain>
    </source>
</reference>
<gene>
    <name evidence="2" type="ORF">SAMN02745724_00118</name>
</gene>
<dbReference type="PANTHER" id="PTHR43233:SF1">
    <property type="entry name" value="FAMILY N-ACETYLTRANSFERASE, PUTATIVE (AFU_ORTHOLOGUE AFUA_6G03350)-RELATED"/>
    <property type="match status" value="1"/>
</dbReference>
<keyword evidence="2" id="KW-0808">Transferase</keyword>